<proteinExistence type="predicted"/>
<protein>
    <recommendedName>
        <fullName evidence="4">DUF1640 domain-containing protein</fullName>
    </recommendedName>
</protein>
<feature type="coiled-coil region" evidence="1">
    <location>
        <begin position="46"/>
        <end position="128"/>
    </location>
</feature>
<accession>A0A5J4L7W8</accession>
<reference evidence="3" key="1">
    <citation type="submission" date="2019-10" db="EMBL/GenBank/DDBJ databases">
        <title>Metagenomic sequencing of thiosulfate-disproportionating enrichment culture.</title>
        <authorList>
            <person name="Umezawa K."/>
            <person name="Kojima H."/>
            <person name="Fukui M."/>
        </authorList>
    </citation>
    <scope>NUCLEOTIDE SEQUENCE</scope>
    <source>
        <strain evidence="3">45J</strain>
    </source>
</reference>
<evidence type="ECO:0000256" key="2">
    <source>
        <dbReference type="SAM" id="Phobius"/>
    </source>
</evidence>
<dbReference type="NCBIfam" id="NF047472">
    <property type="entry name" value="LA_3696_Nterm"/>
    <property type="match status" value="1"/>
</dbReference>
<evidence type="ECO:0008006" key="4">
    <source>
        <dbReference type="Google" id="ProtNLM"/>
    </source>
</evidence>
<organism evidence="3">
    <name type="scientific">hot springs metagenome</name>
    <dbReference type="NCBI Taxonomy" id="433727"/>
    <lineage>
        <taxon>unclassified sequences</taxon>
        <taxon>metagenomes</taxon>
        <taxon>ecological metagenomes</taxon>
    </lineage>
</organism>
<gene>
    <name evidence="3" type="ORF">A45J_1374</name>
</gene>
<dbReference type="Gene3D" id="1.20.120.20">
    <property type="entry name" value="Apolipoprotein"/>
    <property type="match status" value="1"/>
</dbReference>
<dbReference type="AlphaFoldDB" id="A0A5J4L7W8"/>
<comment type="caution">
    <text evidence="3">The sequence shown here is derived from an EMBL/GenBank/DDBJ whole genome shotgun (WGS) entry which is preliminary data.</text>
</comment>
<name>A0A5J4L7W8_9ZZZZ</name>
<keyword evidence="2" id="KW-0812">Transmembrane</keyword>
<keyword evidence="1" id="KW-0175">Coiled coil</keyword>
<keyword evidence="2" id="KW-1133">Transmembrane helix</keyword>
<feature type="transmembrane region" description="Helical" evidence="2">
    <location>
        <begin position="136"/>
        <end position="156"/>
    </location>
</feature>
<dbReference type="EMBL" id="BLAB01000001">
    <property type="protein sequence ID" value="GER93626.1"/>
    <property type="molecule type" value="Genomic_DNA"/>
</dbReference>
<sequence length="158" mass="18123">MPVITIPKALRDKLGDEAAESFAVLLKEVEHEGRKDALVLAEERFERRLSEEAASLRVKISEVKAELETKISEVKTDLEAKISEVEERFERRLSEEVASLRVKISEVKAELETKISEVKAELEAKISEVKVDIIKWMFIFWAGQIVVLIAILQIFFRK</sequence>
<evidence type="ECO:0000313" key="3">
    <source>
        <dbReference type="EMBL" id="GER93626.1"/>
    </source>
</evidence>
<evidence type="ECO:0000256" key="1">
    <source>
        <dbReference type="SAM" id="Coils"/>
    </source>
</evidence>
<dbReference type="SUPFAM" id="SSF58113">
    <property type="entry name" value="Apolipoprotein A-I"/>
    <property type="match status" value="1"/>
</dbReference>
<keyword evidence="2" id="KW-0472">Membrane</keyword>